<sequence>MDPMTHALALRGLGCWCCGAGLQLPSPLDGWKGDMAGQGRKEKEGNSYGDGFQALAKVEMSFVVLCALCKARWPTGNLQWRDLGVIPESEDCRDKRGSVLFCSAEANCVLDPAIQERDWNIQCSCKKHAVFFL</sequence>
<reference evidence="2" key="1">
    <citation type="submission" date="2019-03" db="EMBL/GenBank/DDBJ databases">
        <title>WGS assembly of Setaria viridis.</title>
        <authorList>
            <person name="Huang P."/>
            <person name="Jenkins J."/>
            <person name="Grimwood J."/>
            <person name="Barry K."/>
            <person name="Healey A."/>
            <person name="Mamidi S."/>
            <person name="Sreedasyam A."/>
            <person name="Shu S."/>
            <person name="Feldman M."/>
            <person name="Wu J."/>
            <person name="Yu Y."/>
            <person name="Chen C."/>
            <person name="Johnson J."/>
            <person name="Rokhsar D."/>
            <person name="Baxter I."/>
            <person name="Schmutz J."/>
            <person name="Brutnell T."/>
            <person name="Kellogg E."/>
        </authorList>
    </citation>
    <scope>NUCLEOTIDE SEQUENCE [LARGE SCALE GENOMIC DNA]</scope>
</reference>
<dbReference type="Proteomes" id="UP000298652">
    <property type="component" value="Chromosome 9"/>
</dbReference>
<proteinExistence type="predicted"/>
<protein>
    <submittedName>
        <fullName evidence="2">Uncharacterized protein</fullName>
    </submittedName>
</protein>
<keyword evidence="1" id="KW-0732">Signal</keyword>
<evidence type="ECO:0000256" key="1">
    <source>
        <dbReference type="SAM" id="SignalP"/>
    </source>
</evidence>
<organism evidence="2 3">
    <name type="scientific">Setaria viridis</name>
    <name type="common">Green bristlegrass</name>
    <name type="synonym">Setaria italica subsp. viridis</name>
    <dbReference type="NCBI Taxonomy" id="4556"/>
    <lineage>
        <taxon>Eukaryota</taxon>
        <taxon>Viridiplantae</taxon>
        <taxon>Streptophyta</taxon>
        <taxon>Embryophyta</taxon>
        <taxon>Tracheophyta</taxon>
        <taxon>Spermatophyta</taxon>
        <taxon>Magnoliopsida</taxon>
        <taxon>Liliopsida</taxon>
        <taxon>Poales</taxon>
        <taxon>Poaceae</taxon>
        <taxon>PACMAD clade</taxon>
        <taxon>Panicoideae</taxon>
        <taxon>Panicodae</taxon>
        <taxon>Paniceae</taxon>
        <taxon>Cenchrinae</taxon>
        <taxon>Setaria</taxon>
    </lineage>
</organism>
<dbReference type="EMBL" id="CM016560">
    <property type="protein sequence ID" value="TKV97193.1"/>
    <property type="molecule type" value="Genomic_DNA"/>
</dbReference>
<name>A0A4U6T8S0_SETVI</name>
<dbReference type="Gramene" id="TKV97193">
    <property type="protein sequence ID" value="TKV97193"/>
    <property type="gene ID" value="SEVIR_9G478150v2"/>
</dbReference>
<evidence type="ECO:0000313" key="2">
    <source>
        <dbReference type="EMBL" id="TKV97193.1"/>
    </source>
</evidence>
<dbReference type="AlphaFoldDB" id="A0A4U6T8S0"/>
<accession>A0A4U6T8S0</accession>
<keyword evidence="3" id="KW-1185">Reference proteome</keyword>
<gene>
    <name evidence="2" type="ORF">SEVIR_9G478150v2</name>
</gene>
<evidence type="ECO:0000313" key="3">
    <source>
        <dbReference type="Proteomes" id="UP000298652"/>
    </source>
</evidence>
<feature type="chain" id="PRO_5020427884" evidence="1">
    <location>
        <begin position="22"/>
        <end position="133"/>
    </location>
</feature>
<feature type="signal peptide" evidence="1">
    <location>
        <begin position="1"/>
        <end position="21"/>
    </location>
</feature>